<dbReference type="OrthoDB" id="5504382at2759"/>
<organism evidence="1 2">
    <name type="scientific">Choiromyces venosus 120613-1</name>
    <dbReference type="NCBI Taxonomy" id="1336337"/>
    <lineage>
        <taxon>Eukaryota</taxon>
        <taxon>Fungi</taxon>
        <taxon>Dikarya</taxon>
        <taxon>Ascomycota</taxon>
        <taxon>Pezizomycotina</taxon>
        <taxon>Pezizomycetes</taxon>
        <taxon>Pezizales</taxon>
        <taxon>Tuberaceae</taxon>
        <taxon>Choiromyces</taxon>
    </lineage>
</organism>
<sequence>MIQAPYLLLPNSLPSSEENQIPESVDRPQQEIILLLQQVNSRLDSMESRLTTFEKCLYQVKSQLVVPQRDRRSILHENQVQKTYSTLKEFVDAPSILAREVDTFKEENSHIRVFVKSLFLCLDLKSPDLFDRNKLLLFLIKNGTSGVDSSVFVTKKSDVLRVLSECLTEEKSKFKSALRNASSRFLPIESFTQHLFHLKAYVTASESKKEKMKLVAAKWRYVTEEIWTSSLSPRKCTSSTITIIG</sequence>
<accession>A0A3N4K7W4</accession>
<name>A0A3N4K7W4_9PEZI</name>
<dbReference type="Proteomes" id="UP000276215">
    <property type="component" value="Unassembled WGS sequence"/>
</dbReference>
<evidence type="ECO:0000313" key="2">
    <source>
        <dbReference type="Proteomes" id="UP000276215"/>
    </source>
</evidence>
<evidence type="ECO:0000313" key="1">
    <source>
        <dbReference type="EMBL" id="RPB05548.1"/>
    </source>
</evidence>
<dbReference type="EMBL" id="ML120353">
    <property type="protein sequence ID" value="RPB05548.1"/>
    <property type="molecule type" value="Genomic_DNA"/>
</dbReference>
<gene>
    <name evidence="1" type="ORF">L873DRAFT_806143</name>
</gene>
<reference evidence="1 2" key="1">
    <citation type="journal article" date="2018" name="Nat. Ecol. Evol.">
        <title>Pezizomycetes genomes reveal the molecular basis of ectomycorrhizal truffle lifestyle.</title>
        <authorList>
            <person name="Murat C."/>
            <person name="Payen T."/>
            <person name="Noel B."/>
            <person name="Kuo A."/>
            <person name="Morin E."/>
            <person name="Chen J."/>
            <person name="Kohler A."/>
            <person name="Krizsan K."/>
            <person name="Balestrini R."/>
            <person name="Da Silva C."/>
            <person name="Montanini B."/>
            <person name="Hainaut M."/>
            <person name="Levati E."/>
            <person name="Barry K.W."/>
            <person name="Belfiori B."/>
            <person name="Cichocki N."/>
            <person name="Clum A."/>
            <person name="Dockter R.B."/>
            <person name="Fauchery L."/>
            <person name="Guy J."/>
            <person name="Iotti M."/>
            <person name="Le Tacon F."/>
            <person name="Lindquist E.A."/>
            <person name="Lipzen A."/>
            <person name="Malagnac F."/>
            <person name="Mello A."/>
            <person name="Molinier V."/>
            <person name="Miyauchi S."/>
            <person name="Poulain J."/>
            <person name="Riccioni C."/>
            <person name="Rubini A."/>
            <person name="Sitrit Y."/>
            <person name="Splivallo R."/>
            <person name="Traeger S."/>
            <person name="Wang M."/>
            <person name="Zifcakova L."/>
            <person name="Wipf D."/>
            <person name="Zambonelli A."/>
            <person name="Paolocci F."/>
            <person name="Nowrousian M."/>
            <person name="Ottonello S."/>
            <person name="Baldrian P."/>
            <person name="Spatafora J.W."/>
            <person name="Henrissat B."/>
            <person name="Nagy L.G."/>
            <person name="Aury J.M."/>
            <person name="Wincker P."/>
            <person name="Grigoriev I.V."/>
            <person name="Bonfante P."/>
            <person name="Martin F.M."/>
        </authorList>
    </citation>
    <scope>NUCLEOTIDE SEQUENCE [LARGE SCALE GENOMIC DNA]</scope>
    <source>
        <strain evidence="1 2">120613-1</strain>
    </source>
</reference>
<proteinExistence type="predicted"/>
<dbReference type="AlphaFoldDB" id="A0A3N4K7W4"/>
<keyword evidence="2" id="KW-1185">Reference proteome</keyword>
<protein>
    <submittedName>
        <fullName evidence="1">Uncharacterized protein</fullName>
    </submittedName>
</protein>